<feature type="compositionally biased region" description="Low complexity" evidence="2">
    <location>
        <begin position="2458"/>
        <end position="2479"/>
    </location>
</feature>
<protein>
    <submittedName>
        <fullName evidence="4">Uncharacterized protein</fullName>
    </submittedName>
</protein>
<feature type="compositionally biased region" description="Polar residues" evidence="2">
    <location>
        <begin position="2257"/>
        <end position="2274"/>
    </location>
</feature>
<feature type="coiled-coil region" evidence="1">
    <location>
        <begin position="523"/>
        <end position="550"/>
    </location>
</feature>
<feature type="region of interest" description="Disordered" evidence="2">
    <location>
        <begin position="2814"/>
        <end position="2917"/>
    </location>
</feature>
<keyword evidence="3" id="KW-0732">Signal</keyword>
<dbReference type="EMBL" id="CAUYUJ010005780">
    <property type="protein sequence ID" value="CAK0814914.1"/>
    <property type="molecule type" value="Genomic_DNA"/>
</dbReference>
<comment type="caution">
    <text evidence="4">The sequence shown here is derived from an EMBL/GenBank/DDBJ whole genome shotgun (WGS) entry which is preliminary data.</text>
</comment>
<evidence type="ECO:0000256" key="1">
    <source>
        <dbReference type="SAM" id="Coils"/>
    </source>
</evidence>
<feature type="signal peptide" evidence="3">
    <location>
        <begin position="1"/>
        <end position="34"/>
    </location>
</feature>
<feature type="region of interest" description="Disordered" evidence="2">
    <location>
        <begin position="2257"/>
        <end position="2299"/>
    </location>
</feature>
<keyword evidence="5" id="KW-1185">Reference proteome</keyword>
<feature type="region of interest" description="Disordered" evidence="2">
    <location>
        <begin position="346"/>
        <end position="375"/>
    </location>
</feature>
<proteinExistence type="predicted"/>
<feature type="compositionally biased region" description="Polar residues" evidence="2">
    <location>
        <begin position="2490"/>
        <end position="2501"/>
    </location>
</feature>
<feature type="region of interest" description="Disordered" evidence="2">
    <location>
        <begin position="1186"/>
        <end position="1212"/>
    </location>
</feature>
<feature type="compositionally biased region" description="Low complexity" evidence="2">
    <location>
        <begin position="2814"/>
        <end position="2849"/>
    </location>
</feature>
<evidence type="ECO:0000256" key="3">
    <source>
        <dbReference type="SAM" id="SignalP"/>
    </source>
</evidence>
<feature type="compositionally biased region" description="Pro residues" evidence="2">
    <location>
        <begin position="2769"/>
        <end position="2782"/>
    </location>
</feature>
<feature type="chain" id="PRO_5047120686" evidence="3">
    <location>
        <begin position="35"/>
        <end position="2917"/>
    </location>
</feature>
<evidence type="ECO:0000256" key="2">
    <source>
        <dbReference type="SAM" id="MobiDB-lite"/>
    </source>
</evidence>
<feature type="compositionally biased region" description="Low complexity" evidence="2">
    <location>
        <begin position="2502"/>
        <end position="2522"/>
    </location>
</feature>
<dbReference type="Proteomes" id="UP001189429">
    <property type="component" value="Unassembled WGS sequence"/>
</dbReference>
<organism evidence="4 5">
    <name type="scientific">Prorocentrum cordatum</name>
    <dbReference type="NCBI Taxonomy" id="2364126"/>
    <lineage>
        <taxon>Eukaryota</taxon>
        <taxon>Sar</taxon>
        <taxon>Alveolata</taxon>
        <taxon>Dinophyceae</taxon>
        <taxon>Prorocentrales</taxon>
        <taxon>Prorocentraceae</taxon>
        <taxon>Prorocentrum</taxon>
    </lineage>
</organism>
<sequence>MDAVAIPGGAAALPAWAVLALEAAAFFAPGWGWGQPSCPDLSCPACPACPEAAACAACPEPAACAACPACEPPPCAACPACEPPPCAACPACEARACPEPTAGEKAVERLVGARLGGLVHWLVAKIVGRRNGGARGWWTRALPGERVVCRFADDDVDHEWWVILTPDGDIYPEDLSCSDPENGPSRAFPLALRTRKMRRLHRFWERLGPDELADALQGGRETALEWDATLPEPREALAADGQQVTWQEAAGRLSAGERARLLRLGLAVAWMGGRLLEAPGAGQAWIALSGGPGIAIGTEVDVASADGVSFEDGVEPFGVLKTTDGVMARLARLDAGGAPSRVAAEAGAGAWRGRRAGGAGPPEEEGFAEPPPGEERYADARTLWVDYDEQGERFKRWRDVVGESRQECYPDAKVDGPPGALHMCKHMERHGGDPRLWLDLFVRMKGLGQGDRVVHELRTIVEALYQGGVYDQLNMGGLMMVEVLTRRAAAVVDAYADPSKPSWTNARFFEDVSSVEDVLGPELRGYVHRRAKEQHEMEQAQNRAQSKEQKELEVAQLVRGAVAAEAAADAAGPGAHFGREARIACEVNGIVDAINWTSRYDSPPGPANGMQRDALARCEGLVRGRQPGAKLHEPQAALRELLRGRSPYDGRGGPTTVASYSAGLDLLPGEAFTFLQERQERMLRPAPLPTDIEPYFDSVLKFNRKEYRGLVRQLLSAGMLGWTLSPKERIGMFFVWQDGRRRLRLIVDARRANAHFRDPPGVELLSSEGLARIEVHLPEEGLSSHEDLRAALEAQQVYIGMADVKEIRHYVYVDNLGVFSLFSQLVSGVMDQLTGEFTELNLLVHMDELASGMAVALGTQIDGGRLRTRVTGDRFWRCRQAVRGLLARRRVKGWAVEAVLGHLTFCGLCSRGTLSAFSSVHGFARARYDDAAVLWAEARRELAAFSSLVYFLESDWWLPWNPMVQQSDASLHGYGLARAFWPRELVESVGRVPERARFRRRCARSAREAALCAAGFGMSESGKWELKGLPEDEEELSQWDVVGDFPEVPAQGLRASLWEPCFARAWQHPEGILTLEARALVSSIHRIATTVSGSHIRRSRSPHRRTRQLAPSRPEPGPQASAGSQGAWRVRQLVPAPPIAPPPLLVARRERQLGESRRLRAAVLGRPLPRSLGQVVEDLAKLPVPAEPARGVPESVGSSDSGGSEPEVVTGAARQRRLAQSQQRRARHYGMPASEEGFGAGGGAGPDAARVPAGLGRLAGFCPSKLALGGHRGGHEGPNYLNGLCQAGTHLSWAEKLMAGVLHFNPDFTRYGARRLPRAWRCLRAWRRLEPPRTRKPWALALWCAMAWRMKARGSLQMAAFTLIAVSVYARPSGLLLLKPACLAPPAAGACEFWTLRLFPEEEDLRDKTGLGDVSLELDSPWIRFLDPVLRQLKKEGHPECLWNFTYPEYCNMFSLCLQELQVKAKVVPYQMRSARGHHLSSRLAGRLAGARPRLTGRYLADCFSGKGGVGRAAMAMGVPVRFWDTLRGPSGDLTTRSVLGGLCSDIAASRVLAVMLAPPCGPWTTAADRVGAIRSASQPCGLPRHLLSEKQLARLASGNKTMRAALAIIRCCEKFRVPCIFEHPVNSRVLFHERGRSRICAFFRNGQPGREYLSKVMISFEWQWLITMLSRRLGHFISSSVKVVLGNFMTYVIGAVAAVLLALPVLFCFMERLLHLPSRMQQMPGTVSSVTSESVGSWIAHYFKRKLWELPTKIIPFVEHVLAGQLHKMEERIITKLTEMPHEVARAVTGGLRKDKCRGGTKPESKAAPQTALCAALPSTSLASSSTATLAASSIIYWSALKVSGSVARSLFITMFTPAPSKSSPPVLLFAAQPSCCSVTTVLPVSSRMVEPPASLSSRKGFKVTEELHVQIRPRVPQLAEATKPRCECPASTLAEGALRCRSRKLGVKVQRSLHNAEDTLQEHDVRNNDIPLHVGVLPRTLKKASSAPATAFRKGRSKFRFTGIHDFFSLPLFPAAVLNHRGLAPPSAQAVALGLLGGVSGRLTPGWRGGDSPALFELDVRCQPGFKYRFSVQGYGAAAAGGLAAAVLTRGAAGVDVASSAEWVLGRVDASCQRVCSERSLICDEDAFPENEEEFHAMIGRIFVSLGPEFSSTLCDTVDIGGACYDPSYDHGHCGWKACPELSASDASRCSATPSDTSRRFCPCRRFDDWASLHMDTLHPDEYDGFSASASDVVASPKMPGLHVVRRSSSIMPIAAPSTTDGFTNPGGTSRSLAKAPPKPPPAAVSTTEPALAGGAAPARQARPLLPAVGASSEESDFEEAITSAVSGDIGITDGVSALADGLEAPWRLPAVPLRVLEAPMEQETHRTSNDTVAKLPSILRVKPTIVSDVLANTSTSSTDTKKPKASGMSNAAVAEDAESTPGDTTLASEIAAARSTRVSEANQTSNATASARVKPTPNTTASTSPSTTTATTTSASMSKAVMPRVSASRSLEQPRSHISNTLTSTSETLTTTSTTSTNNNRQKQIIGGVVGGVGGAVAAGLLGGLLGGLLTTEASTTAVVTAAPSTTTSTTTAVLEDVGFAAARVLATGSVVVSRAANATSSGAQAVGSALGAGAASASRAVAASGIQELLAQCFGSAGASAGAFVGEHPVLSAAALCGLCSVGLLALLAPRGEGRGRRSTRSAKVASDEYVHPCSPVSACSPGNSPLQGLLLEASHEGLWLEAASPRARSNPTSSWEAEEKQFRGLQPLGLPALRDLLPRGGGLPPAPASPYGAPPQPAWRGARVPGPATATVTVTPRWDLAWVRSWLSRPSRPSAGSGGALPAPLRAAPHASAAAAGPRRPPSTGGCGVPPRALAPWADPRLAASAPGSWSAVAQSPPSSPALASGRWQSPPSHWQPQFAHPPASRTSLYRA</sequence>
<feature type="compositionally biased region" description="Polar residues" evidence="2">
    <location>
        <begin position="2439"/>
        <end position="2452"/>
    </location>
</feature>
<reference evidence="4" key="1">
    <citation type="submission" date="2023-10" db="EMBL/GenBank/DDBJ databases">
        <authorList>
            <person name="Chen Y."/>
            <person name="Shah S."/>
            <person name="Dougan E. K."/>
            <person name="Thang M."/>
            <person name="Chan C."/>
        </authorList>
    </citation>
    <scope>NUCLEOTIDE SEQUENCE [LARGE SCALE GENOMIC DNA]</scope>
</reference>
<accession>A0ABN9RBH9</accession>
<evidence type="ECO:0000313" key="4">
    <source>
        <dbReference type="EMBL" id="CAK0814914.1"/>
    </source>
</evidence>
<evidence type="ECO:0000313" key="5">
    <source>
        <dbReference type="Proteomes" id="UP001189429"/>
    </source>
</evidence>
<keyword evidence="1" id="KW-0175">Coiled coil</keyword>
<feature type="compositionally biased region" description="Low complexity" evidence="2">
    <location>
        <begin position="1191"/>
        <end position="1212"/>
    </location>
</feature>
<dbReference type="PANTHER" id="PTHR48125">
    <property type="entry name" value="LP07818P1"/>
    <property type="match status" value="1"/>
</dbReference>
<feature type="region of interest" description="Disordered" evidence="2">
    <location>
        <begin position="2396"/>
        <end position="2522"/>
    </location>
</feature>
<feature type="region of interest" description="Disordered" evidence="2">
    <location>
        <begin position="2758"/>
        <end position="2788"/>
    </location>
</feature>
<feature type="region of interest" description="Disordered" evidence="2">
    <location>
        <begin position="1092"/>
        <end position="1127"/>
    </location>
</feature>
<feature type="compositionally biased region" description="Polar residues" evidence="2">
    <location>
        <begin position="2892"/>
        <end position="2901"/>
    </location>
</feature>
<dbReference type="PANTHER" id="PTHR48125:SF10">
    <property type="entry name" value="OS12G0136300 PROTEIN"/>
    <property type="match status" value="1"/>
</dbReference>
<feature type="compositionally biased region" description="Basic residues" evidence="2">
    <location>
        <begin position="1095"/>
        <end position="1107"/>
    </location>
</feature>
<feature type="compositionally biased region" description="Low complexity" evidence="2">
    <location>
        <begin position="2874"/>
        <end position="2890"/>
    </location>
</feature>
<gene>
    <name evidence="4" type="ORF">PCOR1329_LOCUS18396</name>
</gene>
<name>A0ABN9RBH9_9DINO</name>